<dbReference type="InterPro" id="IPR032503">
    <property type="entry name" value="FAO_M"/>
</dbReference>
<accession>A0ABU4Y3L5</accession>
<dbReference type="InterPro" id="IPR028896">
    <property type="entry name" value="GcvT/YgfZ/DmdA"/>
</dbReference>
<dbReference type="InterPro" id="IPR006222">
    <property type="entry name" value="GCVT_N"/>
</dbReference>
<feature type="domain" description="Aminomethyltransferase C-terminal" evidence="5">
    <location>
        <begin position="725"/>
        <end position="809"/>
    </location>
</feature>
<evidence type="ECO:0000259" key="4">
    <source>
        <dbReference type="Pfam" id="PF01571"/>
    </source>
</evidence>
<keyword evidence="8" id="KW-1185">Reference proteome</keyword>
<organism evidence="7 8">
    <name type="scientific">Mesorhizobium album</name>
    <dbReference type="NCBI Taxonomy" id="3072314"/>
    <lineage>
        <taxon>Bacteria</taxon>
        <taxon>Pseudomonadati</taxon>
        <taxon>Pseudomonadota</taxon>
        <taxon>Alphaproteobacteria</taxon>
        <taxon>Hyphomicrobiales</taxon>
        <taxon>Phyllobacteriaceae</taxon>
        <taxon>Mesorhizobium</taxon>
    </lineage>
</organism>
<evidence type="ECO:0000313" key="7">
    <source>
        <dbReference type="EMBL" id="MDX8481543.1"/>
    </source>
</evidence>
<dbReference type="SUPFAM" id="SSF101790">
    <property type="entry name" value="Aminomethyltransferase beta-barrel domain"/>
    <property type="match status" value="1"/>
</dbReference>
<dbReference type="Pfam" id="PF16350">
    <property type="entry name" value="FAO_M"/>
    <property type="match status" value="1"/>
</dbReference>
<dbReference type="Pfam" id="PF08669">
    <property type="entry name" value="GCV_T_C"/>
    <property type="match status" value="1"/>
</dbReference>
<gene>
    <name evidence="7" type="ORF">RFN28_24215</name>
</gene>
<feature type="domain" description="FAD dependent oxidoreductase central" evidence="6">
    <location>
        <begin position="371"/>
        <end position="426"/>
    </location>
</feature>
<evidence type="ECO:0000313" key="8">
    <source>
        <dbReference type="Proteomes" id="UP001287059"/>
    </source>
</evidence>
<dbReference type="InterPro" id="IPR006076">
    <property type="entry name" value="FAD-dep_OxRdtase"/>
</dbReference>
<comment type="caution">
    <text evidence="7">The sequence shown here is derived from an EMBL/GenBank/DDBJ whole genome shotgun (WGS) entry which is preliminary data.</text>
</comment>
<dbReference type="InterPro" id="IPR029043">
    <property type="entry name" value="GcvT/YgfZ_C"/>
</dbReference>
<dbReference type="Gene3D" id="3.30.1360.120">
    <property type="entry name" value="Probable tRNA modification gtpase trme, domain 1"/>
    <property type="match status" value="1"/>
</dbReference>
<dbReference type="Proteomes" id="UP001287059">
    <property type="component" value="Unassembled WGS sequence"/>
</dbReference>
<name>A0ABU4Y3L5_9HYPH</name>
<protein>
    <submittedName>
        <fullName evidence="7">FAD-dependent oxidoreductase</fullName>
    </submittedName>
</protein>
<dbReference type="Gene3D" id="2.40.30.110">
    <property type="entry name" value="Aminomethyltransferase beta-barrel domains"/>
    <property type="match status" value="1"/>
</dbReference>
<dbReference type="Gene3D" id="3.30.9.10">
    <property type="entry name" value="D-Amino Acid Oxidase, subunit A, domain 2"/>
    <property type="match status" value="1"/>
</dbReference>
<dbReference type="PROSITE" id="PS51257">
    <property type="entry name" value="PROKAR_LIPOPROTEIN"/>
    <property type="match status" value="1"/>
</dbReference>
<evidence type="ECO:0000259" key="6">
    <source>
        <dbReference type="Pfam" id="PF16350"/>
    </source>
</evidence>
<sequence>MSTRASFPTQARVVIIGGGVIGCSVAYHLTKLGWSDVVLVEQGQLSGGTTWHAAGLVGQLRSQSSMTSLVRYSTELYGKLEAETGLATGWKNCGSLSVARTADRMTALKRTAASARAQGVEVEVITPEEAGKLWPPMATADLVGAVWLPGDGKANPTDLTQSLAKGARMGGAHIVERVRVTGISTLNRRITGVRTDRGDIAAEVVVNCAGQWARKIGQMCGVTVPLHSAEHMYIVTGKIEGVHPDLPVLRDPDGYTYYKEEVGGLVMGGFEPEAKPWGMKGIPDDFEFALLPDDWDQFEILMENAMVRVPALAESEVKKFYNGPESFTPDNNFMLGEAPELKNFYVGAGFNSMGIASAGGAGRALAEWIVNGEPTQDLWPVDIRRFAAFNNNQRWLHDRVKETLGLHYAMPWPNRELDLARPLRRSPLYDRLKAKGACFGSKMGWERANWFATSNEAAVTRYAFDRQNWHEAVGREMKAAREGAAIFDQTSFAKLLLQGRDACAVLNRICGAQIDVEVGSSVYTGVFNNRGGYESDLTVLRLGAEKFLIITGSAQPVRDFDWINKQIHRDAHAMLTDVTSAYAVLGLMGPNSREILSRLTSADLSDAAFPFATNREIDVDYGICLANRMTYVGELGWELIIPTEFAVGVYEAAVEAGRDLGLADAGYYALEALRLEKGYRAWSRELTPDINPWQAGLGFAVDLDKAGGFIGRDAIAAAKGKPLLKRIVQFTLESAEPMLWGGELILRDGRPTGEVRSAAYGHSLCRSVALGLVESVDGVDAAFLQSDHFEIELAGVRHRAKAHLKAAYDPKGEKIRPSEPAERAA</sequence>
<feature type="domain" description="GCVT N-terminal" evidence="4">
    <location>
        <begin position="428"/>
        <end position="705"/>
    </location>
</feature>
<comment type="similarity">
    <text evidence="1">Belongs to the GcvT family.</text>
</comment>
<dbReference type="InterPro" id="IPR013977">
    <property type="entry name" value="GcvT_C"/>
</dbReference>
<dbReference type="InterPro" id="IPR036188">
    <property type="entry name" value="FAD/NAD-bd_sf"/>
</dbReference>
<dbReference type="Gene3D" id="3.50.50.60">
    <property type="entry name" value="FAD/NAD(P)-binding domain"/>
    <property type="match status" value="1"/>
</dbReference>
<dbReference type="Gene3D" id="3.30.70.1400">
    <property type="entry name" value="Aminomethyltransferase beta-barrel domains"/>
    <property type="match status" value="1"/>
</dbReference>
<evidence type="ECO:0000259" key="5">
    <source>
        <dbReference type="Pfam" id="PF08669"/>
    </source>
</evidence>
<dbReference type="PANTHER" id="PTHR43757">
    <property type="entry name" value="AMINOMETHYLTRANSFERASE"/>
    <property type="match status" value="1"/>
</dbReference>
<dbReference type="SUPFAM" id="SSF54373">
    <property type="entry name" value="FAD-linked reductases, C-terminal domain"/>
    <property type="match status" value="1"/>
</dbReference>
<dbReference type="SUPFAM" id="SSF103025">
    <property type="entry name" value="Folate-binding domain"/>
    <property type="match status" value="1"/>
</dbReference>
<dbReference type="Pfam" id="PF01571">
    <property type="entry name" value="GCV_T"/>
    <property type="match status" value="1"/>
</dbReference>
<evidence type="ECO:0000259" key="3">
    <source>
        <dbReference type="Pfam" id="PF01266"/>
    </source>
</evidence>
<dbReference type="EMBL" id="JAVIIW010000033">
    <property type="protein sequence ID" value="MDX8481543.1"/>
    <property type="molecule type" value="Genomic_DNA"/>
</dbReference>
<dbReference type="SUPFAM" id="SSF51905">
    <property type="entry name" value="FAD/NAD(P)-binding domain"/>
    <property type="match status" value="1"/>
</dbReference>
<evidence type="ECO:0000256" key="2">
    <source>
        <dbReference type="ARBA" id="ARBA00023002"/>
    </source>
</evidence>
<dbReference type="InterPro" id="IPR027266">
    <property type="entry name" value="TrmE/GcvT-like"/>
</dbReference>
<evidence type="ECO:0000256" key="1">
    <source>
        <dbReference type="ARBA" id="ARBA00008609"/>
    </source>
</evidence>
<dbReference type="RefSeq" id="WP_320289770.1">
    <property type="nucleotide sequence ID" value="NZ_JAVIIW010000033.1"/>
</dbReference>
<keyword evidence="2" id="KW-0560">Oxidoreductase</keyword>
<feature type="domain" description="FAD dependent oxidoreductase" evidence="3">
    <location>
        <begin position="12"/>
        <end position="368"/>
    </location>
</feature>
<reference evidence="7 8" key="1">
    <citation type="submission" date="2023-08" db="EMBL/GenBank/DDBJ databases">
        <title>Implementing the SeqCode for naming new Mesorhizobium species isolated from Vachellia karroo root nodules.</title>
        <authorList>
            <person name="Van Lill M."/>
        </authorList>
    </citation>
    <scope>NUCLEOTIDE SEQUENCE [LARGE SCALE GENOMIC DNA]</scope>
    <source>
        <strain evidence="7 8">VK24D</strain>
    </source>
</reference>
<dbReference type="PANTHER" id="PTHR43757:SF15">
    <property type="entry name" value="PYRUVATE DEHYDROGENASE PHOSPHATASE REGULATORY SUBUNIT, MITOCHONDRIAL-LIKE"/>
    <property type="match status" value="1"/>
</dbReference>
<dbReference type="Pfam" id="PF01266">
    <property type="entry name" value="DAO"/>
    <property type="match status" value="1"/>
</dbReference>
<proteinExistence type="inferred from homology"/>